<feature type="transmembrane region" description="Helical" evidence="1">
    <location>
        <begin position="281"/>
        <end position="303"/>
    </location>
</feature>
<proteinExistence type="predicted"/>
<evidence type="ECO:0008006" key="4">
    <source>
        <dbReference type="Google" id="ProtNLM"/>
    </source>
</evidence>
<organism evidence="2 3">
    <name type="scientific">Saprolegnia diclina (strain VS20)</name>
    <dbReference type="NCBI Taxonomy" id="1156394"/>
    <lineage>
        <taxon>Eukaryota</taxon>
        <taxon>Sar</taxon>
        <taxon>Stramenopiles</taxon>
        <taxon>Oomycota</taxon>
        <taxon>Saprolegniomycetes</taxon>
        <taxon>Saprolegniales</taxon>
        <taxon>Saprolegniaceae</taxon>
        <taxon>Saprolegnia</taxon>
    </lineage>
</organism>
<feature type="transmembrane region" description="Helical" evidence="1">
    <location>
        <begin position="373"/>
        <end position="394"/>
    </location>
</feature>
<feature type="transmembrane region" description="Helical" evidence="1">
    <location>
        <begin position="323"/>
        <end position="343"/>
    </location>
</feature>
<reference evidence="2 3" key="1">
    <citation type="submission" date="2012-04" db="EMBL/GenBank/DDBJ databases">
        <title>The Genome Sequence of Saprolegnia declina VS20.</title>
        <authorList>
            <consortium name="The Broad Institute Genome Sequencing Platform"/>
            <person name="Russ C."/>
            <person name="Nusbaum C."/>
            <person name="Tyler B."/>
            <person name="van West P."/>
            <person name="Dieguez-Uribeondo J."/>
            <person name="de Bruijn I."/>
            <person name="Tripathy S."/>
            <person name="Jiang R."/>
            <person name="Young S.K."/>
            <person name="Zeng Q."/>
            <person name="Gargeya S."/>
            <person name="Fitzgerald M."/>
            <person name="Haas B."/>
            <person name="Abouelleil A."/>
            <person name="Alvarado L."/>
            <person name="Arachchi H.M."/>
            <person name="Berlin A."/>
            <person name="Chapman S.B."/>
            <person name="Goldberg J."/>
            <person name="Griggs A."/>
            <person name="Gujja S."/>
            <person name="Hansen M."/>
            <person name="Howarth C."/>
            <person name="Imamovic A."/>
            <person name="Larimer J."/>
            <person name="McCowen C."/>
            <person name="Montmayeur A."/>
            <person name="Murphy C."/>
            <person name="Neiman D."/>
            <person name="Pearson M."/>
            <person name="Priest M."/>
            <person name="Roberts A."/>
            <person name="Saif S."/>
            <person name="Shea T."/>
            <person name="Sisk P."/>
            <person name="Sykes S."/>
            <person name="Wortman J."/>
            <person name="Nusbaum C."/>
            <person name="Birren B."/>
        </authorList>
    </citation>
    <scope>NUCLEOTIDE SEQUENCE [LARGE SCALE GENOMIC DNA]</scope>
    <source>
        <strain evidence="2 3">VS20</strain>
    </source>
</reference>
<dbReference type="OrthoDB" id="10567234at2759"/>
<keyword evidence="3" id="KW-1185">Reference proteome</keyword>
<evidence type="ECO:0000313" key="2">
    <source>
        <dbReference type="EMBL" id="EQC25845.1"/>
    </source>
</evidence>
<dbReference type="GeneID" id="19957021"/>
<keyword evidence="1" id="KW-1133">Transmembrane helix</keyword>
<dbReference type="RefSeq" id="XP_008620720.1">
    <property type="nucleotide sequence ID" value="XM_008622498.1"/>
</dbReference>
<feature type="transmembrane region" description="Helical" evidence="1">
    <location>
        <begin position="199"/>
        <end position="218"/>
    </location>
</feature>
<keyword evidence="1" id="KW-0812">Transmembrane</keyword>
<name>T0PXT1_SAPDV</name>
<evidence type="ECO:0000256" key="1">
    <source>
        <dbReference type="SAM" id="Phobius"/>
    </source>
</evidence>
<keyword evidence="1" id="KW-0472">Membrane</keyword>
<dbReference type="AlphaFoldDB" id="T0PXT1"/>
<gene>
    <name evidence="2" type="ORF">SDRG_16294</name>
</gene>
<dbReference type="InParanoid" id="T0PXT1"/>
<dbReference type="Proteomes" id="UP000030762">
    <property type="component" value="Unassembled WGS sequence"/>
</dbReference>
<sequence>MAPTWLGSAAVVPWEAPPAYVIRFNKRSVLVSLLMVLNVAIMPLKAYISEPLPWTHVPMQGIPDTCYVNFTACSPILLGVLRNRSAHLPHGPAYISNDRFDLVRVALPPMPPPTEANSTFYLDFPYAIFYSVEQRTLLQAVARRDINISEYATTELALFLGVAIAYNAIWLTSTDNGTHYMTVCATRASLASWWQWFKLLYRLAFVVYLLTCMWRLYFKHYLTLVANLRRYGLSLAPTGSTLIIVLGDPTSLILVHPLVIAGFIVDFWMSADFVARAYLRVGQLVALFPFFTACLYLSRTLWFAYGSLTLTSSLLKRCRLAKYFYGVDPTYTAIGVMLAAGPLTNFQTRLPALCALYNILFVALVHQEDAIDTGLAALLYTSLIGVLPLGFGFWPRKRRMPLNAAGVGHNDAKSRWALYFSLCSLRTSSMQLEGGSLYTLFATNPEAKATLGVSQRGSDCYVLFGTTSDQGAKHGVRLSLLSRIDARHAAQLSSRKALGTAVGHLEIESDVTVLTLGANGCQWIR</sequence>
<evidence type="ECO:0000313" key="3">
    <source>
        <dbReference type="Proteomes" id="UP000030762"/>
    </source>
</evidence>
<protein>
    <recommendedName>
        <fullName evidence="4">Transmembrane protein</fullName>
    </recommendedName>
</protein>
<dbReference type="EMBL" id="JH767253">
    <property type="protein sequence ID" value="EQC25845.1"/>
    <property type="molecule type" value="Genomic_DNA"/>
</dbReference>
<dbReference type="VEuPathDB" id="FungiDB:SDRG_16294"/>
<accession>T0PXT1</accession>
<feature type="transmembrane region" description="Helical" evidence="1">
    <location>
        <begin position="151"/>
        <end position="171"/>
    </location>
</feature>